<evidence type="ECO:0000256" key="3">
    <source>
        <dbReference type="ARBA" id="ARBA00023004"/>
    </source>
</evidence>
<keyword evidence="2" id="KW-0677">Repeat</keyword>
<gene>
    <name evidence="4" type="ORF">KP79_PYT09765</name>
</gene>
<dbReference type="InterPro" id="IPR015915">
    <property type="entry name" value="Kelch-typ_b-propeller"/>
</dbReference>
<organism evidence="4 5">
    <name type="scientific">Mizuhopecten yessoensis</name>
    <name type="common">Japanese scallop</name>
    <name type="synonym">Patinopecten yessoensis</name>
    <dbReference type="NCBI Taxonomy" id="6573"/>
    <lineage>
        <taxon>Eukaryota</taxon>
        <taxon>Metazoa</taxon>
        <taxon>Spiralia</taxon>
        <taxon>Lophotrochozoa</taxon>
        <taxon>Mollusca</taxon>
        <taxon>Bivalvia</taxon>
        <taxon>Autobranchia</taxon>
        <taxon>Pteriomorphia</taxon>
        <taxon>Pectinida</taxon>
        <taxon>Pectinoidea</taxon>
        <taxon>Pectinidae</taxon>
        <taxon>Mizuhopecten</taxon>
    </lineage>
</organism>
<dbReference type="GO" id="GO:0030234">
    <property type="term" value="F:enzyme regulator activity"/>
    <property type="evidence" value="ECO:0007669"/>
    <property type="project" value="TreeGrafter"/>
</dbReference>
<dbReference type="OrthoDB" id="10250130at2759"/>
<keyword evidence="1" id="KW-0880">Kelch repeat</keyword>
<dbReference type="PANTHER" id="PTHR47435">
    <property type="entry name" value="KELCH REPEAT PROTEIN (AFU_ORTHOLOGUE AFUA_5G12780)"/>
    <property type="match status" value="1"/>
</dbReference>
<keyword evidence="5" id="KW-1185">Reference proteome</keyword>
<dbReference type="SMART" id="SM00612">
    <property type="entry name" value="Kelch"/>
    <property type="match status" value="3"/>
</dbReference>
<sequence>MECEWIKIEAKGEVPLGRSSHSTVVIGRKAFVFGGENTPRVPISNIVHCLNMDTKTWSELTTSGDVPIPLNAHSAAAVGHVMYVFGGRTGITMGEGSLNDLYAFDTSNNVWSLLKTSGDVPAARSFHAMTANAGRLYVFGGCGVEGRMNDFHSYDIATNTWEKQPTNDDIEGRGGAGLIAVGNDVFVVGGFAGREMNDVHRYDTVNKTWSRLMTDKELPPRSVFGITSISTFILVWFGEVDPSDLGHSGAGGFSKDGYVMNTVSKTGWELMTCASETPEARGWMNVSPCNWNGRDGMFLFGGNNVDNERLNDCYFLSIKL</sequence>
<keyword evidence="3" id="KW-0408">Iron</keyword>
<protein>
    <submittedName>
        <fullName evidence="4">Nitrile-specifier protein 5</fullName>
    </submittedName>
</protein>
<dbReference type="InterPro" id="IPR006652">
    <property type="entry name" value="Kelch_1"/>
</dbReference>
<dbReference type="AlphaFoldDB" id="A0A210PKR7"/>
<dbReference type="PANTHER" id="PTHR47435:SF4">
    <property type="entry name" value="KELCH REPEAT PROTEIN (AFU_ORTHOLOGUE AFUA_5G12780)"/>
    <property type="match status" value="1"/>
</dbReference>
<evidence type="ECO:0000256" key="2">
    <source>
        <dbReference type="ARBA" id="ARBA00022737"/>
    </source>
</evidence>
<comment type="caution">
    <text evidence="4">The sequence shown here is derived from an EMBL/GenBank/DDBJ whole genome shotgun (WGS) entry which is preliminary data.</text>
</comment>
<dbReference type="EMBL" id="NEDP02005595">
    <property type="protein sequence ID" value="OWF37075.1"/>
    <property type="molecule type" value="Genomic_DNA"/>
</dbReference>
<dbReference type="GO" id="GO:0019760">
    <property type="term" value="P:glucosinolate metabolic process"/>
    <property type="evidence" value="ECO:0007669"/>
    <property type="project" value="UniProtKB-ARBA"/>
</dbReference>
<accession>A0A210PKR7</accession>
<dbReference type="Proteomes" id="UP000242188">
    <property type="component" value="Unassembled WGS sequence"/>
</dbReference>
<dbReference type="Pfam" id="PF24681">
    <property type="entry name" value="Kelch_KLHDC2_KLHL20_DRC7"/>
    <property type="match status" value="1"/>
</dbReference>
<dbReference type="Gene3D" id="2.120.10.80">
    <property type="entry name" value="Kelch-type beta propeller"/>
    <property type="match status" value="2"/>
</dbReference>
<dbReference type="GO" id="GO:0005829">
    <property type="term" value="C:cytosol"/>
    <property type="evidence" value="ECO:0007669"/>
    <property type="project" value="TreeGrafter"/>
</dbReference>
<dbReference type="SUPFAM" id="SSF117281">
    <property type="entry name" value="Kelch motif"/>
    <property type="match status" value="1"/>
</dbReference>
<evidence type="ECO:0000313" key="4">
    <source>
        <dbReference type="EMBL" id="OWF37075.1"/>
    </source>
</evidence>
<name>A0A210PKR7_MIZYE</name>
<proteinExistence type="predicted"/>
<evidence type="ECO:0000313" key="5">
    <source>
        <dbReference type="Proteomes" id="UP000242188"/>
    </source>
</evidence>
<evidence type="ECO:0000256" key="1">
    <source>
        <dbReference type="ARBA" id="ARBA00022441"/>
    </source>
</evidence>
<reference evidence="4 5" key="1">
    <citation type="journal article" date="2017" name="Nat. Ecol. Evol.">
        <title>Scallop genome provides insights into evolution of bilaterian karyotype and development.</title>
        <authorList>
            <person name="Wang S."/>
            <person name="Zhang J."/>
            <person name="Jiao W."/>
            <person name="Li J."/>
            <person name="Xun X."/>
            <person name="Sun Y."/>
            <person name="Guo X."/>
            <person name="Huan P."/>
            <person name="Dong B."/>
            <person name="Zhang L."/>
            <person name="Hu X."/>
            <person name="Sun X."/>
            <person name="Wang J."/>
            <person name="Zhao C."/>
            <person name="Wang Y."/>
            <person name="Wang D."/>
            <person name="Huang X."/>
            <person name="Wang R."/>
            <person name="Lv J."/>
            <person name="Li Y."/>
            <person name="Zhang Z."/>
            <person name="Liu B."/>
            <person name="Lu W."/>
            <person name="Hui Y."/>
            <person name="Liang J."/>
            <person name="Zhou Z."/>
            <person name="Hou R."/>
            <person name="Li X."/>
            <person name="Liu Y."/>
            <person name="Li H."/>
            <person name="Ning X."/>
            <person name="Lin Y."/>
            <person name="Zhao L."/>
            <person name="Xing Q."/>
            <person name="Dou J."/>
            <person name="Li Y."/>
            <person name="Mao J."/>
            <person name="Guo H."/>
            <person name="Dou H."/>
            <person name="Li T."/>
            <person name="Mu C."/>
            <person name="Jiang W."/>
            <person name="Fu Q."/>
            <person name="Fu X."/>
            <person name="Miao Y."/>
            <person name="Liu J."/>
            <person name="Yu Q."/>
            <person name="Li R."/>
            <person name="Liao H."/>
            <person name="Li X."/>
            <person name="Kong Y."/>
            <person name="Jiang Z."/>
            <person name="Chourrout D."/>
            <person name="Li R."/>
            <person name="Bao Z."/>
        </authorList>
    </citation>
    <scope>NUCLEOTIDE SEQUENCE [LARGE SCALE GENOMIC DNA]</scope>
    <source>
        <strain evidence="4 5">PY_sf001</strain>
    </source>
</reference>